<accession>A0AAD9VBK9</accession>
<evidence type="ECO:0000256" key="3">
    <source>
        <dbReference type="ARBA" id="ARBA00023180"/>
    </source>
</evidence>
<evidence type="ECO:0000313" key="5">
    <source>
        <dbReference type="EMBL" id="KAK2567950.1"/>
    </source>
</evidence>
<dbReference type="InterPro" id="IPR036383">
    <property type="entry name" value="TSP1_rpt_sf"/>
</dbReference>
<dbReference type="InterPro" id="IPR044004">
    <property type="entry name" value="TSP1_spondin_dom"/>
</dbReference>
<dbReference type="PROSITE" id="PS50092">
    <property type="entry name" value="TSP1"/>
    <property type="match status" value="1"/>
</dbReference>
<dbReference type="SUPFAM" id="SSF82895">
    <property type="entry name" value="TSP-1 type 1 repeat"/>
    <property type="match status" value="1"/>
</dbReference>
<evidence type="ECO:0000313" key="6">
    <source>
        <dbReference type="Proteomes" id="UP001249851"/>
    </source>
</evidence>
<sequence length="202" mass="22440">MQIEDLHLGVRLFADCEVATRKCVLNATRMSRLLWFAFAFSLMTLEQTEGYRCQYKVNCAVTWGSWSSCSRPCGGGTQYRHGSITRQPACRGSPCPALKQYQSCNSHNCAGGVGCYANFPHSILLGGFKSEIQWFGRPLPNQVEKVIKKCAGVAAKKGMKYYALEDFGNCYGARTFSAYSQTKATCCFFGIGLKNVFFVYKA</sequence>
<dbReference type="SMART" id="SM00209">
    <property type="entry name" value="TSP1"/>
    <property type="match status" value="1"/>
</dbReference>
<dbReference type="PANTHER" id="PTHR20920:SF5">
    <property type="entry name" value="SMB DOMAIN-CONTAINING PROTEIN"/>
    <property type="match status" value="1"/>
</dbReference>
<keyword evidence="1" id="KW-0732">Signal</keyword>
<evidence type="ECO:0000256" key="2">
    <source>
        <dbReference type="ARBA" id="ARBA00023157"/>
    </source>
</evidence>
<feature type="domain" description="Spondin-like TSP1" evidence="4">
    <location>
        <begin position="62"/>
        <end position="109"/>
    </location>
</feature>
<organism evidence="5 6">
    <name type="scientific">Acropora cervicornis</name>
    <name type="common">Staghorn coral</name>
    <dbReference type="NCBI Taxonomy" id="6130"/>
    <lineage>
        <taxon>Eukaryota</taxon>
        <taxon>Metazoa</taxon>
        <taxon>Cnidaria</taxon>
        <taxon>Anthozoa</taxon>
        <taxon>Hexacorallia</taxon>
        <taxon>Scleractinia</taxon>
        <taxon>Astrocoeniina</taxon>
        <taxon>Acroporidae</taxon>
        <taxon>Acropora</taxon>
    </lineage>
</organism>
<evidence type="ECO:0000256" key="1">
    <source>
        <dbReference type="ARBA" id="ARBA00022729"/>
    </source>
</evidence>
<keyword evidence="3" id="KW-0325">Glycoprotein</keyword>
<gene>
    <name evidence="5" type="ORF">P5673_007848</name>
</gene>
<proteinExistence type="predicted"/>
<comment type="caution">
    <text evidence="5">The sequence shown here is derived from an EMBL/GenBank/DDBJ whole genome shotgun (WGS) entry which is preliminary data.</text>
</comment>
<protein>
    <recommendedName>
        <fullName evidence="4">Spondin-like TSP1 domain-containing protein</fullName>
    </recommendedName>
</protein>
<dbReference type="Gene3D" id="2.20.100.10">
    <property type="entry name" value="Thrombospondin type-1 (TSP1) repeat"/>
    <property type="match status" value="1"/>
</dbReference>
<dbReference type="AlphaFoldDB" id="A0AAD9VBK9"/>
<keyword evidence="2" id="KW-1015">Disulfide bond</keyword>
<evidence type="ECO:0000259" key="4">
    <source>
        <dbReference type="Pfam" id="PF19028"/>
    </source>
</evidence>
<dbReference type="InterPro" id="IPR000884">
    <property type="entry name" value="TSP1_rpt"/>
</dbReference>
<reference evidence="5" key="1">
    <citation type="journal article" date="2023" name="G3 (Bethesda)">
        <title>Whole genome assembly and annotation of the endangered Caribbean coral Acropora cervicornis.</title>
        <authorList>
            <person name="Selwyn J.D."/>
            <person name="Vollmer S.V."/>
        </authorList>
    </citation>
    <scope>NUCLEOTIDE SEQUENCE</scope>
    <source>
        <strain evidence="5">K2</strain>
    </source>
</reference>
<dbReference type="InterPro" id="IPR039942">
    <property type="entry name" value="SBSPO"/>
</dbReference>
<dbReference type="EMBL" id="JARQWQ010000013">
    <property type="protein sequence ID" value="KAK2567950.1"/>
    <property type="molecule type" value="Genomic_DNA"/>
</dbReference>
<keyword evidence="6" id="KW-1185">Reference proteome</keyword>
<dbReference type="PANTHER" id="PTHR20920">
    <property type="entry name" value="RPE-SPONDIN"/>
    <property type="match status" value="1"/>
</dbReference>
<dbReference type="Proteomes" id="UP001249851">
    <property type="component" value="Unassembled WGS sequence"/>
</dbReference>
<reference evidence="5" key="2">
    <citation type="journal article" date="2023" name="Science">
        <title>Genomic signatures of disease resistance in endangered staghorn corals.</title>
        <authorList>
            <person name="Vollmer S.V."/>
            <person name="Selwyn J.D."/>
            <person name="Despard B.A."/>
            <person name="Roesel C.L."/>
        </authorList>
    </citation>
    <scope>NUCLEOTIDE SEQUENCE</scope>
    <source>
        <strain evidence="5">K2</strain>
    </source>
</reference>
<dbReference type="Pfam" id="PF19028">
    <property type="entry name" value="TSP1_spondin"/>
    <property type="match status" value="1"/>
</dbReference>
<name>A0AAD9VBK9_ACRCE</name>